<dbReference type="InterPro" id="IPR021352">
    <property type="entry name" value="DUF2971"/>
</dbReference>
<evidence type="ECO:0000313" key="2">
    <source>
        <dbReference type="Proteomes" id="UP000323994"/>
    </source>
</evidence>
<protein>
    <submittedName>
        <fullName evidence="1">DUF2971 domain-containing protein</fullName>
    </submittedName>
</protein>
<sequence>MANSWKQELIEALQGNDLVQAQKTTASNIPKKLYKHFSISDNTFDTLEKGAVWLSDPSSFNDPYDSATSLISETMKSGWEEEMDITSKQLSAINTAKEIFEMAKHQDDLKQIRRALRVCCFSELNNSILMWSHYADEHKGICVEYDLTSLVSTTLPPKWFLYPMIYSETLFDVNPYINETNIHPLSLMLCSLYKSDEWSYEKEWRLITAPVIMPKAGHMQIPQPTAIYLGSRIKTEHRQTLKEFAFRKEIKLFKTDFDPLKFRMHFSEITASGI</sequence>
<keyword evidence="2" id="KW-1185">Reference proteome</keyword>
<dbReference type="AlphaFoldDB" id="A0A5M8QZ55"/>
<comment type="caution">
    <text evidence="1">The sequence shown here is derived from an EMBL/GenBank/DDBJ whole genome shotgun (WGS) entry which is preliminary data.</text>
</comment>
<dbReference type="RefSeq" id="WP_139012144.1">
    <property type="nucleotide sequence ID" value="NZ_VBSN01000034.1"/>
</dbReference>
<organism evidence="1 2">
    <name type="scientific">Dyadobacter flavalbus</name>
    <dbReference type="NCBI Taxonomy" id="2579942"/>
    <lineage>
        <taxon>Bacteria</taxon>
        <taxon>Pseudomonadati</taxon>
        <taxon>Bacteroidota</taxon>
        <taxon>Cytophagia</taxon>
        <taxon>Cytophagales</taxon>
        <taxon>Spirosomataceae</taxon>
        <taxon>Dyadobacter</taxon>
    </lineage>
</organism>
<evidence type="ECO:0000313" key="1">
    <source>
        <dbReference type="EMBL" id="KAA6439693.1"/>
    </source>
</evidence>
<accession>A0A5M8QZ55</accession>
<dbReference type="OrthoDB" id="190848at2"/>
<dbReference type="Pfam" id="PF11185">
    <property type="entry name" value="DUF2971"/>
    <property type="match status" value="1"/>
</dbReference>
<reference evidence="1 2" key="1">
    <citation type="submission" date="2019-05" db="EMBL/GenBank/DDBJ databases">
        <authorList>
            <person name="Qu J.-H."/>
        </authorList>
    </citation>
    <scope>NUCLEOTIDE SEQUENCE [LARGE SCALE GENOMIC DNA]</scope>
    <source>
        <strain evidence="1 2">NS28</strain>
    </source>
</reference>
<gene>
    <name evidence="1" type="ORF">FEM33_11355</name>
</gene>
<dbReference type="EMBL" id="VBSN01000034">
    <property type="protein sequence ID" value="KAA6439693.1"/>
    <property type="molecule type" value="Genomic_DNA"/>
</dbReference>
<proteinExistence type="predicted"/>
<name>A0A5M8QZ55_9BACT</name>
<dbReference type="Proteomes" id="UP000323994">
    <property type="component" value="Unassembled WGS sequence"/>
</dbReference>